<feature type="region of interest" description="Disordered" evidence="9">
    <location>
        <begin position="414"/>
        <end position="443"/>
    </location>
</feature>
<dbReference type="InterPro" id="IPR011701">
    <property type="entry name" value="MFS"/>
</dbReference>
<reference evidence="12" key="1">
    <citation type="submission" date="2017-06" db="EMBL/GenBank/DDBJ databases">
        <authorList>
            <person name="Varghese N."/>
            <person name="Submissions S."/>
        </authorList>
    </citation>
    <scope>NUCLEOTIDE SEQUENCE [LARGE SCALE GENOMIC DNA]</scope>
    <source>
        <strain evidence="12">DSM 137</strain>
    </source>
</reference>
<dbReference type="PANTHER" id="PTHR42718">
    <property type="entry name" value="MAJOR FACILITATOR SUPERFAMILY MULTIDRUG TRANSPORTER MFSC"/>
    <property type="match status" value="1"/>
</dbReference>
<keyword evidence="6 8" id="KW-1133">Transmembrane helix</keyword>
<dbReference type="NCBIfam" id="TIGR00710">
    <property type="entry name" value="efflux_Bcr_CflA"/>
    <property type="match status" value="1"/>
</dbReference>
<feature type="transmembrane region" description="Helical" evidence="8">
    <location>
        <begin position="266"/>
        <end position="287"/>
    </location>
</feature>
<feature type="transmembrane region" description="Helical" evidence="8">
    <location>
        <begin position="356"/>
        <end position="379"/>
    </location>
</feature>
<evidence type="ECO:0000256" key="5">
    <source>
        <dbReference type="ARBA" id="ARBA00022692"/>
    </source>
</evidence>
<dbReference type="GO" id="GO:0005886">
    <property type="term" value="C:plasma membrane"/>
    <property type="evidence" value="ECO:0007669"/>
    <property type="project" value="UniProtKB-SubCell"/>
</dbReference>
<dbReference type="AlphaFoldDB" id="A0A212S8I4"/>
<keyword evidence="4" id="KW-1003">Cell membrane</keyword>
<dbReference type="Gene3D" id="1.20.1720.10">
    <property type="entry name" value="Multidrug resistance protein D"/>
    <property type="match status" value="1"/>
</dbReference>
<feature type="transmembrane region" description="Helical" evidence="8">
    <location>
        <begin position="228"/>
        <end position="246"/>
    </location>
</feature>
<evidence type="ECO:0000256" key="2">
    <source>
        <dbReference type="ARBA" id="ARBA00006236"/>
    </source>
</evidence>
<evidence type="ECO:0000256" key="9">
    <source>
        <dbReference type="SAM" id="MobiDB-lite"/>
    </source>
</evidence>
<keyword evidence="8" id="KW-0997">Cell inner membrane</keyword>
<name>A0A212S8I4_RHOAC</name>
<feature type="transmembrane region" description="Helical" evidence="8">
    <location>
        <begin position="294"/>
        <end position="314"/>
    </location>
</feature>
<feature type="transmembrane region" description="Helical" evidence="8">
    <location>
        <begin position="90"/>
        <end position="110"/>
    </location>
</feature>
<protein>
    <recommendedName>
        <fullName evidence="8">Bcr/CflA family efflux transporter</fullName>
    </recommendedName>
</protein>
<dbReference type="Proteomes" id="UP000198418">
    <property type="component" value="Unassembled WGS sequence"/>
</dbReference>
<dbReference type="RefSeq" id="WP_088522247.1">
    <property type="nucleotide sequence ID" value="NZ_FYDG01000016.1"/>
</dbReference>
<feature type="domain" description="Major facilitator superfamily (MFS) profile" evidence="10">
    <location>
        <begin position="25"/>
        <end position="414"/>
    </location>
</feature>
<feature type="transmembrane region" description="Helical" evidence="8">
    <location>
        <begin position="149"/>
        <end position="167"/>
    </location>
</feature>
<feature type="transmembrane region" description="Helical" evidence="8">
    <location>
        <begin position="116"/>
        <end position="137"/>
    </location>
</feature>
<dbReference type="GO" id="GO:1990961">
    <property type="term" value="P:xenobiotic detoxification by transmembrane export across the plasma membrane"/>
    <property type="evidence" value="ECO:0007669"/>
    <property type="project" value="InterPro"/>
</dbReference>
<organism evidence="11 12">
    <name type="scientific">Rhodoblastus acidophilus</name>
    <name type="common">Rhodopseudomonas acidophila</name>
    <dbReference type="NCBI Taxonomy" id="1074"/>
    <lineage>
        <taxon>Bacteria</taxon>
        <taxon>Pseudomonadati</taxon>
        <taxon>Pseudomonadota</taxon>
        <taxon>Alphaproteobacteria</taxon>
        <taxon>Hyphomicrobiales</taxon>
        <taxon>Rhodoblastaceae</taxon>
        <taxon>Rhodoblastus</taxon>
    </lineage>
</organism>
<evidence type="ECO:0000256" key="3">
    <source>
        <dbReference type="ARBA" id="ARBA00022448"/>
    </source>
</evidence>
<evidence type="ECO:0000256" key="1">
    <source>
        <dbReference type="ARBA" id="ARBA00004651"/>
    </source>
</evidence>
<evidence type="ECO:0000259" key="10">
    <source>
        <dbReference type="PROSITE" id="PS50850"/>
    </source>
</evidence>
<comment type="similarity">
    <text evidence="2 8">Belongs to the major facilitator superfamily. Bcr/CmlA family.</text>
</comment>
<dbReference type="InterPro" id="IPR020846">
    <property type="entry name" value="MFS_dom"/>
</dbReference>
<evidence type="ECO:0000256" key="4">
    <source>
        <dbReference type="ARBA" id="ARBA00022475"/>
    </source>
</evidence>
<dbReference type="CDD" id="cd17320">
    <property type="entry name" value="MFS_MdfA_MDR_like"/>
    <property type="match status" value="1"/>
</dbReference>
<gene>
    <name evidence="11" type="ORF">SAMN06265338_11623</name>
</gene>
<dbReference type="PANTHER" id="PTHR42718:SF46">
    <property type="entry name" value="BLR6921 PROTEIN"/>
    <property type="match status" value="1"/>
</dbReference>
<dbReference type="GO" id="GO:0042910">
    <property type="term" value="F:xenobiotic transmembrane transporter activity"/>
    <property type="evidence" value="ECO:0007669"/>
    <property type="project" value="InterPro"/>
</dbReference>
<dbReference type="Pfam" id="PF07690">
    <property type="entry name" value="MFS_1"/>
    <property type="match status" value="1"/>
</dbReference>
<evidence type="ECO:0000256" key="7">
    <source>
        <dbReference type="ARBA" id="ARBA00023136"/>
    </source>
</evidence>
<dbReference type="InterPro" id="IPR004812">
    <property type="entry name" value="Efflux_drug-R_Bcr/CmlA"/>
</dbReference>
<evidence type="ECO:0000313" key="12">
    <source>
        <dbReference type="Proteomes" id="UP000198418"/>
    </source>
</evidence>
<dbReference type="OrthoDB" id="9800416at2"/>
<evidence type="ECO:0000256" key="6">
    <source>
        <dbReference type="ARBA" id="ARBA00022989"/>
    </source>
</evidence>
<feature type="transmembrane region" description="Helical" evidence="8">
    <location>
        <begin position="320"/>
        <end position="344"/>
    </location>
</feature>
<evidence type="ECO:0000256" key="8">
    <source>
        <dbReference type="RuleBase" id="RU365088"/>
    </source>
</evidence>
<feature type="transmembrane region" description="Helical" evidence="8">
    <location>
        <begin position="65"/>
        <end position="83"/>
    </location>
</feature>
<keyword evidence="7 8" id="KW-0472">Membrane</keyword>
<evidence type="ECO:0000313" key="11">
    <source>
        <dbReference type="EMBL" id="SNB81661.1"/>
    </source>
</evidence>
<dbReference type="PROSITE" id="PS50850">
    <property type="entry name" value="MFS"/>
    <property type="match status" value="1"/>
</dbReference>
<accession>A0A212S8I4</accession>
<dbReference type="EMBL" id="FYDG01000016">
    <property type="protein sequence ID" value="SNB81661.1"/>
    <property type="molecule type" value="Genomic_DNA"/>
</dbReference>
<comment type="subcellular location">
    <subcellularLocation>
        <location evidence="8">Cell inner membrane</location>
        <topology evidence="8">Multi-pass membrane protein</topology>
    </subcellularLocation>
    <subcellularLocation>
        <location evidence="1">Cell membrane</location>
        <topology evidence="1">Multi-pass membrane protein</topology>
    </subcellularLocation>
</comment>
<dbReference type="FunFam" id="1.20.1720.10:FF:000005">
    <property type="entry name" value="Bcr/CflA family efflux transporter"/>
    <property type="match status" value="1"/>
</dbReference>
<keyword evidence="12" id="KW-1185">Reference proteome</keyword>
<keyword evidence="3 8" id="KW-0813">Transport</keyword>
<dbReference type="SUPFAM" id="SSF103473">
    <property type="entry name" value="MFS general substrate transporter"/>
    <property type="match status" value="1"/>
</dbReference>
<feature type="compositionally biased region" description="Polar residues" evidence="9">
    <location>
        <begin position="424"/>
        <end position="443"/>
    </location>
</feature>
<feature type="transmembrane region" description="Helical" evidence="8">
    <location>
        <begin position="25"/>
        <end position="45"/>
    </location>
</feature>
<proteinExistence type="inferred from homology"/>
<dbReference type="InterPro" id="IPR036259">
    <property type="entry name" value="MFS_trans_sf"/>
</dbReference>
<feature type="transmembrane region" description="Helical" evidence="8">
    <location>
        <begin position="179"/>
        <end position="198"/>
    </location>
</feature>
<sequence length="443" mass="46180">MLDNQAARHDRAIETPNHAPSQWRVLAILSALMGFASISTDTYLPAMPAMARALKADAGDVDFTISAYLIGFSFGQLFWGAVSDRYGRRLPVAAGLVLFIIGSAGCALSAGVWTIIFWRVVQALGACASVVLSRAMVRDLYEGPRAAQMLSTLIAIMAIAPLLGPILGGEIEVFAGWRAIFWGLVGVGLVTLAALFTLPETLPAPRRQTASLCGAFGRYGQLLKNRKILGYAGAGAFFYAGMYAYIAGTPFAFITYHHVPAEAYGLLFGAGILGIVVTNILNTRLVLRFGIDRILMGGALAAALAGLALALTAFTDWGGLWGLFAPLVLFVSVAGFIVANSIAGAMADFPDQAGEVSALVGAIQYGAGIAGSGLVGAFADGTPWPMGWVIAFAGVGSLVCARLVAGAAFARPEERTKERCPASTGATASNPASSAYNQRDNEA</sequence>
<keyword evidence="5 8" id="KW-0812">Transmembrane</keyword>
<feature type="transmembrane region" description="Helical" evidence="8">
    <location>
        <begin position="385"/>
        <end position="409"/>
    </location>
</feature>